<dbReference type="EMBL" id="JADKGY010000035">
    <property type="protein sequence ID" value="MBK9985398.1"/>
    <property type="molecule type" value="Genomic_DNA"/>
</dbReference>
<accession>A0A9D7SY51</accession>
<organism evidence="2 3">
    <name type="scientific">Candidatus Opimibacter skivensis</name>
    <dbReference type="NCBI Taxonomy" id="2982028"/>
    <lineage>
        <taxon>Bacteria</taxon>
        <taxon>Pseudomonadati</taxon>
        <taxon>Bacteroidota</taxon>
        <taxon>Saprospiria</taxon>
        <taxon>Saprospirales</taxon>
        <taxon>Saprospiraceae</taxon>
        <taxon>Candidatus Opimibacter</taxon>
    </lineage>
</organism>
<proteinExistence type="predicted"/>
<comment type="caution">
    <text evidence="2">The sequence shown here is derived from an EMBL/GenBank/DDBJ whole genome shotgun (WGS) entry which is preliminary data.</text>
</comment>
<gene>
    <name evidence="2" type="ORF">IPP15_24165</name>
</gene>
<dbReference type="AlphaFoldDB" id="A0A9D7SY51"/>
<dbReference type="Proteomes" id="UP000808337">
    <property type="component" value="Unassembled WGS sequence"/>
</dbReference>
<feature type="domain" description="DUF5615" evidence="1">
    <location>
        <begin position="1"/>
        <end position="109"/>
    </location>
</feature>
<sequence>MRILIDMNLSPLWVESLKKHGIASLHWSSIGKPNASDEEIMEWARKNQYVVFTHDLDFGTILALTQVKTPSVIQVRGQNIMPDAILHLVVQTVNQYKPELEAGAIIVIDQARLRVRILPLE</sequence>
<reference evidence="2 3" key="1">
    <citation type="submission" date="2020-10" db="EMBL/GenBank/DDBJ databases">
        <title>Connecting structure to function with the recovery of over 1000 high-quality activated sludge metagenome-assembled genomes encoding full-length rRNA genes using long-read sequencing.</title>
        <authorList>
            <person name="Singleton C.M."/>
            <person name="Petriglieri F."/>
            <person name="Kristensen J.M."/>
            <person name="Kirkegaard R.H."/>
            <person name="Michaelsen T.Y."/>
            <person name="Andersen M.H."/>
            <person name="Karst S.M."/>
            <person name="Dueholm M.S."/>
            <person name="Nielsen P.H."/>
            <person name="Albertsen M."/>
        </authorList>
    </citation>
    <scope>NUCLEOTIDE SEQUENCE [LARGE SCALE GENOMIC DNA]</scope>
    <source>
        <strain evidence="2">Ribe_18-Q3-R11-54_MAXAC.273</strain>
    </source>
</reference>
<name>A0A9D7SY51_9BACT</name>
<evidence type="ECO:0000313" key="2">
    <source>
        <dbReference type="EMBL" id="MBK9985398.1"/>
    </source>
</evidence>
<evidence type="ECO:0000313" key="3">
    <source>
        <dbReference type="Proteomes" id="UP000808337"/>
    </source>
</evidence>
<dbReference type="InterPro" id="IPR041049">
    <property type="entry name" value="DUF5615"/>
</dbReference>
<evidence type="ECO:0000259" key="1">
    <source>
        <dbReference type="Pfam" id="PF18480"/>
    </source>
</evidence>
<protein>
    <submittedName>
        <fullName evidence="2">DUF5615 family PIN-like protein</fullName>
    </submittedName>
</protein>
<dbReference type="Pfam" id="PF18480">
    <property type="entry name" value="DUF5615"/>
    <property type="match status" value="1"/>
</dbReference>